<dbReference type="Proteomes" id="UP000619260">
    <property type="component" value="Unassembled WGS sequence"/>
</dbReference>
<sequence>MEVTTISLADRPDLADRVFAIPYAEADGRFMAGNLAAALMRRTRLAARWPQYVVAVLDGDGTPVARGVSVPFAATAPGRTRYPSGGWDQVAVWAAEDALDGRVGETLCALEVAVHPEVRGRNLAGRTLIALRDNASRLGFGDLIVPVRPPAKALEPEVPIAEYVARLRADGLPADPWLRVHVRLGGEVVGIASHSGTVCAPLADWRAWTGLPFDVEGPVCVGGGLVPVFVSTALDLGIYVEPNIWVRHRF</sequence>
<dbReference type="Gene3D" id="3.40.630.30">
    <property type="match status" value="1"/>
</dbReference>
<organism evidence="1 2">
    <name type="scientific">Virgisporangium aliadipatigenens</name>
    <dbReference type="NCBI Taxonomy" id="741659"/>
    <lineage>
        <taxon>Bacteria</taxon>
        <taxon>Bacillati</taxon>
        <taxon>Actinomycetota</taxon>
        <taxon>Actinomycetes</taxon>
        <taxon>Micromonosporales</taxon>
        <taxon>Micromonosporaceae</taxon>
        <taxon>Virgisporangium</taxon>
    </lineage>
</organism>
<dbReference type="InterPro" id="IPR016181">
    <property type="entry name" value="Acyl_CoA_acyltransferase"/>
</dbReference>
<dbReference type="EMBL" id="BOPF01000004">
    <property type="protein sequence ID" value="GIJ44737.1"/>
    <property type="molecule type" value="Genomic_DNA"/>
</dbReference>
<evidence type="ECO:0000313" key="1">
    <source>
        <dbReference type="EMBL" id="GIJ44737.1"/>
    </source>
</evidence>
<accession>A0A8J3YI50</accession>
<evidence type="ECO:0000313" key="2">
    <source>
        <dbReference type="Proteomes" id="UP000619260"/>
    </source>
</evidence>
<gene>
    <name evidence="1" type="ORF">Val02_16230</name>
</gene>
<dbReference type="SUPFAM" id="SSF55729">
    <property type="entry name" value="Acyl-CoA N-acyltransferases (Nat)"/>
    <property type="match status" value="1"/>
</dbReference>
<name>A0A8J3YI50_9ACTN</name>
<evidence type="ECO:0008006" key="3">
    <source>
        <dbReference type="Google" id="ProtNLM"/>
    </source>
</evidence>
<protein>
    <recommendedName>
        <fullName evidence="3">N-acetyltransferase</fullName>
    </recommendedName>
</protein>
<dbReference type="AlphaFoldDB" id="A0A8J3YI50"/>
<keyword evidence="2" id="KW-1185">Reference proteome</keyword>
<dbReference type="RefSeq" id="WP_239152545.1">
    <property type="nucleotide sequence ID" value="NZ_BOPF01000004.1"/>
</dbReference>
<comment type="caution">
    <text evidence="1">The sequence shown here is derived from an EMBL/GenBank/DDBJ whole genome shotgun (WGS) entry which is preliminary data.</text>
</comment>
<proteinExistence type="predicted"/>
<reference evidence="1" key="1">
    <citation type="submission" date="2021-01" db="EMBL/GenBank/DDBJ databases">
        <title>Whole genome shotgun sequence of Virgisporangium aliadipatigenens NBRC 105644.</title>
        <authorList>
            <person name="Komaki H."/>
            <person name="Tamura T."/>
        </authorList>
    </citation>
    <scope>NUCLEOTIDE SEQUENCE</scope>
    <source>
        <strain evidence="1">NBRC 105644</strain>
    </source>
</reference>